<evidence type="ECO:0000259" key="3">
    <source>
        <dbReference type="PROSITE" id="PS50966"/>
    </source>
</evidence>
<keyword evidence="1" id="KW-0862">Zinc</keyword>
<feature type="non-terminal residue" evidence="4">
    <location>
        <position position="1"/>
    </location>
</feature>
<evidence type="ECO:0000313" key="5">
    <source>
        <dbReference type="Proteomes" id="UP000294933"/>
    </source>
</evidence>
<feature type="region of interest" description="Disordered" evidence="2">
    <location>
        <begin position="789"/>
        <end position="821"/>
    </location>
</feature>
<name>A0A4Y7QLC8_9AGAM</name>
<keyword evidence="1" id="KW-0479">Metal-binding</keyword>
<dbReference type="GO" id="GO:0008270">
    <property type="term" value="F:zinc ion binding"/>
    <property type="evidence" value="ECO:0007669"/>
    <property type="project" value="UniProtKB-KW"/>
</dbReference>
<dbReference type="Pfam" id="PF10551">
    <property type="entry name" value="MULE"/>
    <property type="match status" value="1"/>
</dbReference>
<dbReference type="EMBL" id="ML170157">
    <property type="protein sequence ID" value="TDL28464.1"/>
    <property type="molecule type" value="Genomic_DNA"/>
</dbReference>
<dbReference type="InterPro" id="IPR018289">
    <property type="entry name" value="MULE_transposase_dom"/>
</dbReference>
<organism evidence="4 5">
    <name type="scientific">Rickenella mellea</name>
    <dbReference type="NCBI Taxonomy" id="50990"/>
    <lineage>
        <taxon>Eukaryota</taxon>
        <taxon>Fungi</taxon>
        <taxon>Dikarya</taxon>
        <taxon>Basidiomycota</taxon>
        <taxon>Agaricomycotina</taxon>
        <taxon>Agaricomycetes</taxon>
        <taxon>Hymenochaetales</taxon>
        <taxon>Rickenellaceae</taxon>
        <taxon>Rickenella</taxon>
    </lineage>
</organism>
<sequence>LYDQDIESQQVSAASQLGAYGLDFAARESLDDRWSVKWRDSSGKGMRETCRVLLQCDCGYNHEAAGSKIRRNAVNFTGCLGHAEITYNPRTERVLRIRGYFEHNEECKKAVLARIPPIPLHPSVYEVALQQLKDGATLTDIQVKNREMMNAQRYRNQPVDTAKSPYRWILKQADTRSLYRQFNRIGGISVSKPAHVNIHNWLDPHSPEYNAALHRAIFHYSERATRGDRFEVCVATKEMLEAAWTYGHQSQIMLDGTFGVCDRKILLFIVMAIDENRHGVPLAFFFFSAPSGNKHTAAGYNTDIIAKLLKVWQDSLGQRSGGTFEALVAITDTDLIERAALLRVFPGIWLLICKFHLRHRLKRLEDALVQTVSIDNAHAILEKEIIILGSDPASEAAQKGLVHLTYLRDYWSTEILWRSWSDFGRRVAAAMLKCPVEGILTTTNHLESFNGLLKRKHLRRWQRGNRRLRLDVLLNLVITKVLPSIFDQRAMDRAENLRWEMRIRALRGGEALLSARNKPAIVLPSVAYLKADPTRHEAAISILNNKQISAPDWVEKKNKLIFTCYSSVAVAADTDPTIYNLWLGFDGMAHCECQDFGQRGGACKHIRAAVLRVSELRLGGIPIPAIPIPESEEDARKLQQDHLAQILSATTTPHSNLVRQAACVVEDVLRETELDTIAVRVPEGQTADGAEGVEDDDGSESDSSESDAAGDDFDFTILRASGRAAVDEQAVARVFYELEGAGAKLRNLSTFLKDVSMQKKDLRRAITFRDQLGSLFDELTRMISNVKISEEDKAEPAHQHTNNATAHPTRPSTPPNTSESS</sequence>
<gene>
    <name evidence="4" type="ORF">BD410DRAFT_695097</name>
</gene>
<dbReference type="Pfam" id="PF04434">
    <property type="entry name" value="SWIM"/>
    <property type="match status" value="1"/>
</dbReference>
<evidence type="ECO:0000256" key="2">
    <source>
        <dbReference type="SAM" id="MobiDB-lite"/>
    </source>
</evidence>
<proteinExistence type="predicted"/>
<feature type="non-terminal residue" evidence="4">
    <location>
        <position position="821"/>
    </location>
</feature>
<feature type="compositionally biased region" description="Basic and acidic residues" evidence="2">
    <location>
        <begin position="789"/>
        <end position="798"/>
    </location>
</feature>
<dbReference type="AlphaFoldDB" id="A0A4Y7QLC8"/>
<evidence type="ECO:0000313" key="4">
    <source>
        <dbReference type="EMBL" id="TDL28464.1"/>
    </source>
</evidence>
<dbReference type="VEuPathDB" id="FungiDB:BD410DRAFT_695097"/>
<dbReference type="STRING" id="50990.A0A4Y7QLC8"/>
<feature type="region of interest" description="Disordered" evidence="2">
    <location>
        <begin position="680"/>
        <end position="711"/>
    </location>
</feature>
<keyword evidence="1" id="KW-0863">Zinc-finger</keyword>
<dbReference type="PROSITE" id="PS50966">
    <property type="entry name" value="ZF_SWIM"/>
    <property type="match status" value="1"/>
</dbReference>
<keyword evidence="5" id="KW-1185">Reference proteome</keyword>
<accession>A0A4Y7QLC8</accession>
<dbReference type="OrthoDB" id="2422225at2759"/>
<feature type="domain" description="SWIM-type" evidence="3">
    <location>
        <begin position="579"/>
        <end position="614"/>
    </location>
</feature>
<feature type="compositionally biased region" description="Acidic residues" evidence="2">
    <location>
        <begin position="691"/>
        <end position="711"/>
    </location>
</feature>
<dbReference type="InterPro" id="IPR007527">
    <property type="entry name" value="Znf_SWIM"/>
</dbReference>
<dbReference type="Proteomes" id="UP000294933">
    <property type="component" value="Unassembled WGS sequence"/>
</dbReference>
<reference evidence="4 5" key="1">
    <citation type="submission" date="2018-06" db="EMBL/GenBank/DDBJ databases">
        <title>A transcriptomic atlas of mushroom development highlights an independent origin of complex multicellularity.</title>
        <authorList>
            <consortium name="DOE Joint Genome Institute"/>
            <person name="Krizsan K."/>
            <person name="Almasi E."/>
            <person name="Merenyi Z."/>
            <person name="Sahu N."/>
            <person name="Viragh M."/>
            <person name="Koszo T."/>
            <person name="Mondo S."/>
            <person name="Kiss B."/>
            <person name="Balint B."/>
            <person name="Kues U."/>
            <person name="Barry K."/>
            <person name="Hegedus J.C."/>
            <person name="Henrissat B."/>
            <person name="Johnson J."/>
            <person name="Lipzen A."/>
            <person name="Ohm R."/>
            <person name="Nagy I."/>
            <person name="Pangilinan J."/>
            <person name="Yan J."/>
            <person name="Xiong Y."/>
            <person name="Grigoriev I.V."/>
            <person name="Hibbett D.S."/>
            <person name="Nagy L.G."/>
        </authorList>
    </citation>
    <scope>NUCLEOTIDE SEQUENCE [LARGE SCALE GENOMIC DNA]</scope>
    <source>
        <strain evidence="4 5">SZMC22713</strain>
    </source>
</reference>
<evidence type="ECO:0000256" key="1">
    <source>
        <dbReference type="PROSITE-ProRule" id="PRU00325"/>
    </source>
</evidence>
<protein>
    <recommendedName>
        <fullName evidence="3">SWIM-type domain-containing protein</fullName>
    </recommendedName>
</protein>